<feature type="transmembrane region" description="Helical" evidence="1">
    <location>
        <begin position="173"/>
        <end position="196"/>
    </location>
</feature>
<keyword evidence="1" id="KW-0472">Membrane</keyword>
<evidence type="ECO:0000313" key="2">
    <source>
        <dbReference type="EMBL" id="AMD86966.1"/>
    </source>
</evidence>
<feature type="transmembrane region" description="Helical" evidence="1">
    <location>
        <begin position="141"/>
        <end position="161"/>
    </location>
</feature>
<dbReference type="RefSeq" id="WP_067941142.1">
    <property type="nucleotide sequence ID" value="NZ_CP014228.1"/>
</dbReference>
<dbReference type="AlphaFoldDB" id="A0A0X8JE52"/>
<dbReference type="OrthoDB" id="4640801at2"/>
<name>A0A0X8JE52_ACTRD</name>
<evidence type="ECO:0000256" key="1">
    <source>
        <dbReference type="SAM" id="Phobius"/>
    </source>
</evidence>
<proteinExistence type="predicted"/>
<feature type="transmembrane region" description="Helical" evidence="1">
    <location>
        <begin position="395"/>
        <end position="413"/>
    </location>
</feature>
<sequence>MSDTTVLPPPLRLRPGVEVIPPQAERTRWIVRDARGRLLQVGPDLGPLLLLLAGSPGGLTAQELADRARAPWTPQLVRDVAGAPALHQLLTEDGTADAEQRPRALSVDHDGALVLKLCLNRVEPFFAACRPVLERLRRSHAGWLAVLTSLLGVLPLLQAIADPLGPLYRVMPTGSYLVVVVALLATTVVHELAHGLTLSALGGLPHRVGLMVFYLAPAAFCDVTDAWLLPRRHRVAVASAGVVAQTCLGAEALLGSELTDGAVSGVLAWYGAATYLTALINLLPLLKLDGYVALAGWLDRPNLRRDAIAATRSRLAGAPGAEGAPRWVLALGLGCVLAPVVAVWAGLLVLLPQLLRLGLPGLVVAVGLVLAAAACLLTGGARVLRELPASNRRRLALVSTALVALTLLVPVSASTSMGFEVQDDGTVLAYGSTEVIAASGASDDGAEVALHRAGLLTGPTLTDGTVTGTRTCSLPRQAVSPVRTTGTLSPSQCLLIVPGAGADRALASGTTGRVTITGPARPLAVLLRQQAALALSAL</sequence>
<dbReference type="KEGG" id="ard:AXF14_04335"/>
<feature type="transmembrane region" description="Helical" evidence="1">
    <location>
        <begin position="208"/>
        <end position="228"/>
    </location>
</feature>
<dbReference type="NCBIfam" id="NF041824">
    <property type="entry name" value="daptide_HExxH"/>
    <property type="match status" value="1"/>
</dbReference>
<feature type="transmembrane region" description="Helical" evidence="1">
    <location>
        <begin position="267"/>
        <end position="286"/>
    </location>
</feature>
<keyword evidence="3" id="KW-1185">Reference proteome</keyword>
<dbReference type="EMBL" id="CP014228">
    <property type="protein sequence ID" value="AMD86966.1"/>
    <property type="molecule type" value="Genomic_DNA"/>
</dbReference>
<dbReference type="Proteomes" id="UP000065220">
    <property type="component" value="Chromosome"/>
</dbReference>
<feature type="transmembrane region" description="Helical" evidence="1">
    <location>
        <begin position="357"/>
        <end position="383"/>
    </location>
</feature>
<gene>
    <name evidence="2" type="ORF">AXF14_04335</name>
</gene>
<dbReference type="STRING" id="111015.AXF14_04335"/>
<accession>A0A0X8JE52</accession>
<dbReference type="InterPro" id="IPR049694">
    <property type="entry name" value="Daptide_HExxH"/>
</dbReference>
<reference evidence="3" key="1">
    <citation type="submission" date="2016-02" db="EMBL/GenBank/DDBJ databases">
        <authorList>
            <person name="Holder M.E."/>
            <person name="Ajami N.J."/>
            <person name="Petrosino J.F."/>
        </authorList>
    </citation>
    <scope>NUCLEOTIDE SEQUENCE [LARGE SCALE GENOMIC DNA]</scope>
    <source>
        <strain evidence="3">CCUG 36733</strain>
    </source>
</reference>
<feature type="transmembrane region" description="Helical" evidence="1">
    <location>
        <begin position="235"/>
        <end position="255"/>
    </location>
</feature>
<keyword evidence="1" id="KW-1133">Transmembrane helix</keyword>
<evidence type="ECO:0000313" key="3">
    <source>
        <dbReference type="Proteomes" id="UP000065220"/>
    </source>
</evidence>
<feature type="transmembrane region" description="Helical" evidence="1">
    <location>
        <begin position="327"/>
        <end position="351"/>
    </location>
</feature>
<keyword evidence="1" id="KW-0812">Transmembrane</keyword>
<organism evidence="2 3">
    <name type="scientific">Actinomyces radicidentis</name>
    <dbReference type="NCBI Taxonomy" id="111015"/>
    <lineage>
        <taxon>Bacteria</taxon>
        <taxon>Bacillati</taxon>
        <taxon>Actinomycetota</taxon>
        <taxon>Actinomycetes</taxon>
        <taxon>Actinomycetales</taxon>
        <taxon>Actinomycetaceae</taxon>
        <taxon>Actinomyces</taxon>
    </lineage>
</organism>
<protein>
    <recommendedName>
        <fullName evidence="4">Peptidase M50</fullName>
    </recommendedName>
</protein>
<evidence type="ECO:0008006" key="4">
    <source>
        <dbReference type="Google" id="ProtNLM"/>
    </source>
</evidence>